<feature type="chain" id="PRO_5032828690" description="PA14 domain-containing protein" evidence="1">
    <location>
        <begin position="28"/>
        <end position="603"/>
    </location>
</feature>
<dbReference type="RefSeq" id="WP_184174465.1">
    <property type="nucleotide sequence ID" value="NZ_JACHGF010000003.1"/>
</dbReference>
<dbReference type="InterPro" id="IPR037524">
    <property type="entry name" value="PA14/GLEYA"/>
</dbReference>
<proteinExistence type="predicted"/>
<dbReference type="GO" id="GO:0016787">
    <property type="term" value="F:hydrolase activity"/>
    <property type="evidence" value="ECO:0007669"/>
    <property type="project" value="InterPro"/>
</dbReference>
<accession>A0A840TK02</accession>
<dbReference type="AlphaFoldDB" id="A0A840TK02"/>
<dbReference type="EMBL" id="JACHGF010000003">
    <property type="protein sequence ID" value="MBB5284536.1"/>
    <property type="molecule type" value="Genomic_DNA"/>
</dbReference>
<dbReference type="Gene3D" id="2.60.120.560">
    <property type="entry name" value="Exo-inulinase, domain 1"/>
    <property type="match status" value="1"/>
</dbReference>
<name>A0A840TK02_9BACT</name>
<keyword evidence="1" id="KW-0732">Signal</keyword>
<evidence type="ECO:0000259" key="2">
    <source>
        <dbReference type="PROSITE" id="PS51820"/>
    </source>
</evidence>
<feature type="domain" description="PA14" evidence="2">
    <location>
        <begin position="250"/>
        <end position="388"/>
    </location>
</feature>
<dbReference type="Pfam" id="PF06439">
    <property type="entry name" value="3keto-disac_hyd"/>
    <property type="match status" value="1"/>
</dbReference>
<feature type="signal peptide" evidence="1">
    <location>
        <begin position="1"/>
        <end position="27"/>
    </location>
</feature>
<keyword evidence="4" id="KW-1185">Reference proteome</keyword>
<evidence type="ECO:0000256" key="1">
    <source>
        <dbReference type="SAM" id="SignalP"/>
    </source>
</evidence>
<evidence type="ECO:0000313" key="3">
    <source>
        <dbReference type="EMBL" id="MBB5284536.1"/>
    </source>
</evidence>
<comment type="caution">
    <text evidence="3">The sequence shown here is derived from an EMBL/GenBank/DDBJ whole genome shotgun (WGS) entry which is preliminary data.</text>
</comment>
<organism evidence="3 4">
    <name type="scientific">Rhabdobacter roseus</name>
    <dbReference type="NCBI Taxonomy" id="1655419"/>
    <lineage>
        <taxon>Bacteria</taxon>
        <taxon>Pseudomonadati</taxon>
        <taxon>Bacteroidota</taxon>
        <taxon>Cytophagia</taxon>
        <taxon>Cytophagales</taxon>
        <taxon>Cytophagaceae</taxon>
        <taxon>Rhabdobacter</taxon>
    </lineage>
</organism>
<gene>
    <name evidence="3" type="ORF">HNQ92_002679</name>
</gene>
<sequence>MQYKAKTTVWCLVCLGMSWLSASFARAQSVSLTDLSAFQKPQQNWRIVGSVTADLTKKDAMTAKAGTGVLANLPAKQKYGMEYDLFTKLTHGDADIELDFMMAKGSNSGIYLQGRYEVQLFDSWGKANPSVHDGGAIYERWNESKPEGEKGFEGTPPRMNVTRAPGLWQHIKISFQAPRFDGTGNKIANAKVLRIELNGVTIHENVELTGPTRGAMVDNEVPLGPLRFQGDHGPVAFRNLVVRSYDKPKPTFVDLKYAFSQSKVSKEEDLPRLKVDREGEAAMISSSFSTVPNDYVLRFTGKIKLAEAGKYRFNGQFVGGNGRLKINNTEVLPWSWWRRSVEVDLPAGELPFELVFSKQEAGARASLGLTIEGTGVRLTPLHDVSSASLSDFSDPILLATASEPIIHRSFINYKGKKVPHGVSVGEPTGISYSVDLENGSLFRVWKGGFLDVTPMWNDRGNGTSMPLGSVMDLSAQSMITAVAGAQAANYRFRGYDLDAANRPTFRYEWNNTLFEDAIRPDGEGTYLTRTIRPVAAQGKPAAFTASLVEGTSIETSAANTYLVDGTYYIRINEGGKATVQNSADGKKALVITTNGNLSYSLIW</sequence>
<dbReference type="Proteomes" id="UP000557307">
    <property type="component" value="Unassembled WGS sequence"/>
</dbReference>
<reference evidence="3 4" key="1">
    <citation type="submission" date="2020-08" db="EMBL/GenBank/DDBJ databases">
        <title>Genomic Encyclopedia of Type Strains, Phase IV (KMG-IV): sequencing the most valuable type-strain genomes for metagenomic binning, comparative biology and taxonomic classification.</title>
        <authorList>
            <person name="Goeker M."/>
        </authorList>
    </citation>
    <scope>NUCLEOTIDE SEQUENCE [LARGE SCALE GENOMIC DNA]</scope>
    <source>
        <strain evidence="3 4">DSM 105074</strain>
    </source>
</reference>
<dbReference type="PROSITE" id="PS51820">
    <property type="entry name" value="PA14"/>
    <property type="match status" value="1"/>
</dbReference>
<evidence type="ECO:0000313" key="4">
    <source>
        <dbReference type="Proteomes" id="UP000557307"/>
    </source>
</evidence>
<protein>
    <recommendedName>
        <fullName evidence="2">PA14 domain-containing protein</fullName>
    </recommendedName>
</protein>
<dbReference type="InterPro" id="IPR010496">
    <property type="entry name" value="AL/BT2_dom"/>
</dbReference>